<organism evidence="2 3">
    <name type="scientific">Brassica cretica</name>
    <name type="common">Mustard</name>
    <dbReference type="NCBI Taxonomy" id="69181"/>
    <lineage>
        <taxon>Eukaryota</taxon>
        <taxon>Viridiplantae</taxon>
        <taxon>Streptophyta</taxon>
        <taxon>Embryophyta</taxon>
        <taxon>Tracheophyta</taxon>
        <taxon>Spermatophyta</taxon>
        <taxon>Magnoliopsida</taxon>
        <taxon>eudicotyledons</taxon>
        <taxon>Gunneridae</taxon>
        <taxon>Pentapetalae</taxon>
        <taxon>rosids</taxon>
        <taxon>malvids</taxon>
        <taxon>Brassicales</taxon>
        <taxon>Brassicaceae</taxon>
        <taxon>Brassiceae</taxon>
        <taxon>Brassica</taxon>
    </lineage>
</organism>
<sequence>MVGVRRLSPGVDQNRNKMKFGKGRGSGQDLLGDGPMVGERLWLDKEWSPLDSRTNPSQVGETCSVPDPGSDRPDRPWCKETHKRRQAQRSWASATVAGRCNGEAHGSSEVAHQVWAGSGQWPGHVGDPCVTMGWWVLGIEPGAWVILEGFSVTCLGVDKQAQDVWEEEGWPDSTSYGQDSLKGRGAWEGSFMGVGNDPVMVFHHVCGGGAGMSMVKEAIRSREIKYEVGAKDRLRAIEKSKADTRWRRPQDSPVVRARLIGSIGTWFHGRLVHELDLVSQADKELDALSGSWPLLGLSSVRL</sequence>
<evidence type="ECO:0000313" key="3">
    <source>
        <dbReference type="Proteomes" id="UP000266723"/>
    </source>
</evidence>
<name>A0ABQ7CYD6_BRACR</name>
<accession>A0ABQ7CYD6</accession>
<proteinExistence type="predicted"/>
<feature type="region of interest" description="Disordered" evidence="1">
    <location>
        <begin position="48"/>
        <end position="76"/>
    </location>
</feature>
<feature type="compositionally biased region" description="Polar residues" evidence="1">
    <location>
        <begin position="51"/>
        <end position="61"/>
    </location>
</feature>
<comment type="caution">
    <text evidence="2">The sequence shown here is derived from an EMBL/GenBank/DDBJ whole genome shotgun (WGS) entry which is preliminary data.</text>
</comment>
<evidence type="ECO:0000256" key="1">
    <source>
        <dbReference type="SAM" id="MobiDB-lite"/>
    </source>
</evidence>
<evidence type="ECO:0000313" key="2">
    <source>
        <dbReference type="EMBL" id="KAF3565092.1"/>
    </source>
</evidence>
<gene>
    <name evidence="2" type="ORF">DY000_02014430</name>
</gene>
<keyword evidence="3" id="KW-1185">Reference proteome</keyword>
<dbReference type="Proteomes" id="UP000266723">
    <property type="component" value="Unassembled WGS sequence"/>
</dbReference>
<reference evidence="2 3" key="1">
    <citation type="journal article" date="2020" name="BMC Genomics">
        <title>Intraspecific diversification of the crop wild relative Brassica cretica Lam. using demographic model selection.</title>
        <authorList>
            <person name="Kioukis A."/>
            <person name="Michalopoulou V.A."/>
            <person name="Briers L."/>
            <person name="Pirintsos S."/>
            <person name="Studholme D.J."/>
            <person name="Pavlidis P."/>
            <person name="Sarris P.F."/>
        </authorList>
    </citation>
    <scope>NUCLEOTIDE SEQUENCE [LARGE SCALE GENOMIC DNA]</scope>
    <source>
        <strain evidence="3">cv. PFS-1207/04</strain>
    </source>
</reference>
<feature type="region of interest" description="Disordered" evidence="1">
    <location>
        <begin position="1"/>
        <end position="36"/>
    </location>
</feature>
<dbReference type="EMBL" id="QGKV02000759">
    <property type="protein sequence ID" value="KAF3565092.1"/>
    <property type="molecule type" value="Genomic_DNA"/>
</dbReference>
<protein>
    <submittedName>
        <fullName evidence="2">Uncharacterized protein</fullName>
    </submittedName>
</protein>